<evidence type="ECO:0000256" key="8">
    <source>
        <dbReference type="ARBA" id="ARBA00022763"/>
    </source>
</evidence>
<dbReference type="InterPro" id="IPR003265">
    <property type="entry name" value="HhH-GPD_domain"/>
</dbReference>
<dbReference type="GO" id="GO:0006298">
    <property type="term" value="P:mismatch repair"/>
    <property type="evidence" value="ECO:0007669"/>
    <property type="project" value="TreeGrafter"/>
</dbReference>
<dbReference type="GO" id="GO:0034039">
    <property type="term" value="F:8-oxo-7,8-dihydroguanine DNA N-glycosylase activity"/>
    <property type="evidence" value="ECO:0007669"/>
    <property type="project" value="TreeGrafter"/>
</dbReference>
<organism evidence="16 17">
    <name type="scientific">Zunongwangia pacifica</name>
    <dbReference type="NCBI Taxonomy" id="2911062"/>
    <lineage>
        <taxon>Bacteria</taxon>
        <taxon>Pseudomonadati</taxon>
        <taxon>Bacteroidota</taxon>
        <taxon>Flavobacteriia</taxon>
        <taxon>Flavobacteriales</taxon>
        <taxon>Flavobacteriaceae</taxon>
        <taxon>Zunongwangia</taxon>
    </lineage>
</organism>
<dbReference type="GO" id="GO:0032357">
    <property type="term" value="F:oxidized purine DNA binding"/>
    <property type="evidence" value="ECO:0007669"/>
    <property type="project" value="TreeGrafter"/>
</dbReference>
<dbReference type="FunFam" id="1.10.340.30:FF:000002">
    <property type="entry name" value="Adenine DNA glycosylase"/>
    <property type="match status" value="1"/>
</dbReference>
<dbReference type="InterPro" id="IPR000445">
    <property type="entry name" value="HhH_motif"/>
</dbReference>
<reference evidence="16" key="1">
    <citation type="submission" date="2022-01" db="EMBL/GenBank/DDBJ databases">
        <title>Genome sequencing of Zunongwangia sp. M21534 genome.</title>
        <authorList>
            <person name="Chen Y."/>
            <person name="Dong C."/>
            <person name="Shao Z."/>
        </authorList>
    </citation>
    <scope>NUCLEOTIDE SEQUENCE</scope>
    <source>
        <strain evidence="16">MCCC M21534</strain>
    </source>
</reference>
<dbReference type="Pfam" id="PF00633">
    <property type="entry name" value="HHH"/>
    <property type="match status" value="1"/>
</dbReference>
<comment type="function">
    <text evidence="2">Adenine glycosylase active on G-A mispairs. MutY also corrects error-prone DNA synthesis past GO lesions which are due to the oxidatively damaged form of guanine: 7,8-dihydro-8-oxoguanine (8-oxo-dGTP).</text>
</comment>
<comment type="caution">
    <text evidence="16">The sequence shown here is derived from an EMBL/GenBank/DDBJ whole genome shotgun (WGS) entry which is preliminary data.</text>
</comment>
<dbReference type="InterPro" id="IPR015797">
    <property type="entry name" value="NUDIX_hydrolase-like_dom_sf"/>
</dbReference>
<dbReference type="AlphaFoldDB" id="A0A9X2CKD4"/>
<dbReference type="GO" id="GO:0035485">
    <property type="term" value="F:adenine/guanine mispair binding"/>
    <property type="evidence" value="ECO:0007669"/>
    <property type="project" value="TreeGrafter"/>
</dbReference>
<dbReference type="InterPro" id="IPR029119">
    <property type="entry name" value="MutY_C"/>
</dbReference>
<dbReference type="EC" id="3.2.2.31" evidence="4 14"/>
<evidence type="ECO:0000256" key="10">
    <source>
        <dbReference type="ARBA" id="ARBA00023004"/>
    </source>
</evidence>
<keyword evidence="9" id="KW-0378">Hydrolase</keyword>
<dbReference type="RefSeq" id="WP_249601655.1">
    <property type="nucleotide sequence ID" value="NZ_JAKHSK010000013.1"/>
</dbReference>
<dbReference type="Gene3D" id="1.10.1670.10">
    <property type="entry name" value="Helix-hairpin-Helix base-excision DNA repair enzymes (C-terminal)"/>
    <property type="match status" value="1"/>
</dbReference>
<dbReference type="InterPro" id="IPR044298">
    <property type="entry name" value="MIG/MutY"/>
</dbReference>
<dbReference type="EMBL" id="JAKHSK010000013">
    <property type="protein sequence ID" value="MCL6218806.1"/>
    <property type="molecule type" value="Genomic_DNA"/>
</dbReference>
<evidence type="ECO:0000256" key="11">
    <source>
        <dbReference type="ARBA" id="ARBA00023014"/>
    </source>
</evidence>
<dbReference type="PANTHER" id="PTHR42944">
    <property type="entry name" value="ADENINE DNA GLYCOSYLASE"/>
    <property type="match status" value="1"/>
</dbReference>
<proteinExistence type="inferred from homology"/>
<evidence type="ECO:0000313" key="17">
    <source>
        <dbReference type="Proteomes" id="UP001139521"/>
    </source>
</evidence>
<evidence type="ECO:0000256" key="9">
    <source>
        <dbReference type="ARBA" id="ARBA00022801"/>
    </source>
</evidence>
<dbReference type="SMART" id="SM00478">
    <property type="entry name" value="ENDO3c"/>
    <property type="match status" value="1"/>
</dbReference>
<evidence type="ECO:0000256" key="1">
    <source>
        <dbReference type="ARBA" id="ARBA00000843"/>
    </source>
</evidence>
<keyword evidence="11" id="KW-0411">Iron-sulfur</keyword>
<evidence type="ECO:0000256" key="7">
    <source>
        <dbReference type="ARBA" id="ARBA00022723"/>
    </source>
</evidence>
<dbReference type="CDD" id="cd03431">
    <property type="entry name" value="NUDIX_DNA_Glycosylase_C-MutY"/>
    <property type="match status" value="1"/>
</dbReference>
<evidence type="ECO:0000256" key="13">
    <source>
        <dbReference type="ARBA" id="ARBA00023295"/>
    </source>
</evidence>
<dbReference type="PROSITE" id="PS00764">
    <property type="entry name" value="ENDONUCLEASE_III_1"/>
    <property type="match status" value="1"/>
</dbReference>
<dbReference type="GO" id="GO:0006284">
    <property type="term" value="P:base-excision repair"/>
    <property type="evidence" value="ECO:0007669"/>
    <property type="project" value="UniProtKB-UniRule"/>
</dbReference>
<dbReference type="GO" id="GO:0046872">
    <property type="term" value="F:metal ion binding"/>
    <property type="evidence" value="ECO:0007669"/>
    <property type="project" value="UniProtKB-UniRule"/>
</dbReference>
<evidence type="ECO:0000256" key="14">
    <source>
        <dbReference type="RuleBase" id="RU365096"/>
    </source>
</evidence>
<evidence type="ECO:0000256" key="5">
    <source>
        <dbReference type="ARBA" id="ARBA00022023"/>
    </source>
</evidence>
<dbReference type="Gene3D" id="1.10.340.30">
    <property type="entry name" value="Hypothetical protein, domain 2"/>
    <property type="match status" value="1"/>
</dbReference>
<dbReference type="InterPro" id="IPR011257">
    <property type="entry name" value="DNA_glycosylase"/>
</dbReference>
<dbReference type="Pfam" id="PF14815">
    <property type="entry name" value="NUDIX_4"/>
    <property type="match status" value="1"/>
</dbReference>
<dbReference type="GO" id="GO:0051539">
    <property type="term" value="F:4 iron, 4 sulfur cluster binding"/>
    <property type="evidence" value="ECO:0007669"/>
    <property type="project" value="UniProtKB-UniRule"/>
</dbReference>
<comment type="similarity">
    <text evidence="3 14">Belongs to the Nth/MutY family.</text>
</comment>
<dbReference type="InterPro" id="IPR005760">
    <property type="entry name" value="A/G_AdeGlyc_MutY"/>
</dbReference>
<comment type="cofactor">
    <cofactor evidence="14">
        <name>[4Fe-4S] cluster</name>
        <dbReference type="ChEBI" id="CHEBI:49883"/>
    </cofactor>
    <text evidence="14">Binds 1 [4Fe-4S] cluster.</text>
</comment>
<feature type="domain" description="HhH-GPD" evidence="15">
    <location>
        <begin position="35"/>
        <end position="186"/>
    </location>
</feature>
<evidence type="ECO:0000256" key="3">
    <source>
        <dbReference type="ARBA" id="ARBA00008343"/>
    </source>
</evidence>
<dbReference type="SUPFAM" id="SSF48150">
    <property type="entry name" value="DNA-glycosylase"/>
    <property type="match status" value="1"/>
</dbReference>
<evidence type="ECO:0000256" key="6">
    <source>
        <dbReference type="ARBA" id="ARBA00022485"/>
    </source>
</evidence>
<keyword evidence="7" id="KW-0479">Metal-binding</keyword>
<comment type="catalytic activity">
    <reaction evidence="1 14">
        <text>Hydrolyzes free adenine bases from 7,8-dihydro-8-oxoguanine:adenine mismatched double-stranded DNA, leaving an apurinic site.</text>
        <dbReference type="EC" id="3.2.2.31"/>
    </reaction>
</comment>
<name>A0A9X2CKD4_9FLAO</name>
<evidence type="ECO:0000259" key="15">
    <source>
        <dbReference type="SMART" id="SM00478"/>
    </source>
</evidence>
<evidence type="ECO:0000256" key="2">
    <source>
        <dbReference type="ARBA" id="ARBA00002933"/>
    </source>
</evidence>
<keyword evidence="10 14" id="KW-0408">Iron</keyword>
<dbReference type="NCBIfam" id="TIGR01084">
    <property type="entry name" value="mutY"/>
    <property type="match status" value="1"/>
</dbReference>
<keyword evidence="12" id="KW-0234">DNA repair</keyword>
<sequence length="350" mass="40323">MNFSKTLINWYLKTKRELPWRETTNPYNIWLSEIMLQQTRIEQGLPYYNKFITAFPSVFDLADASQDKVMKLWQGLGYYSRARNLHATAQHVAYELDGEFPKDYKGLLKLKGVGDYTASAIASISYNEPVAVVDGNVYRVLSRYFNIDTPINSTNGVKEFKALAMELLDKKEPSNFNQALMEFGALQCKPKNPLCDSCPFNGSCLALKEGKIGELPVKIKKGKIKNRYFNYLVFSSEENKTLLQQRQGKGIWHGLYEFPLIETKADIQKARIIEENNEFRQLMEAKNVSVRLYNDQAIVHKLSHQHIYARFWLVASQTLPKEGISAEKVKEYPVPVLIQNFLNEIDIENL</sequence>
<dbReference type="InterPro" id="IPR004035">
    <property type="entry name" value="Endouclease-III_FeS-bd_BS"/>
</dbReference>
<dbReference type="PANTHER" id="PTHR42944:SF1">
    <property type="entry name" value="ADENINE DNA GLYCOSYLASE"/>
    <property type="match status" value="1"/>
</dbReference>
<dbReference type="SUPFAM" id="SSF55811">
    <property type="entry name" value="Nudix"/>
    <property type="match status" value="1"/>
</dbReference>
<evidence type="ECO:0000256" key="12">
    <source>
        <dbReference type="ARBA" id="ARBA00023204"/>
    </source>
</evidence>
<dbReference type="Proteomes" id="UP001139521">
    <property type="component" value="Unassembled WGS sequence"/>
</dbReference>
<dbReference type="InterPro" id="IPR023170">
    <property type="entry name" value="HhH_base_excis_C"/>
</dbReference>
<evidence type="ECO:0000313" key="16">
    <source>
        <dbReference type="EMBL" id="MCL6218806.1"/>
    </source>
</evidence>
<accession>A0A9X2CKD4</accession>
<keyword evidence="6" id="KW-0004">4Fe-4S</keyword>
<keyword evidence="17" id="KW-1185">Reference proteome</keyword>
<dbReference type="Gene3D" id="3.90.79.10">
    <property type="entry name" value="Nucleoside Triphosphate Pyrophosphohydrolase"/>
    <property type="match status" value="1"/>
</dbReference>
<gene>
    <name evidence="16" type="primary">mutY</name>
    <name evidence="16" type="ORF">L1967_10900</name>
</gene>
<evidence type="ECO:0000256" key="4">
    <source>
        <dbReference type="ARBA" id="ARBA00012045"/>
    </source>
</evidence>
<dbReference type="Pfam" id="PF00730">
    <property type="entry name" value="HhH-GPD"/>
    <property type="match status" value="1"/>
</dbReference>
<dbReference type="CDD" id="cd00056">
    <property type="entry name" value="ENDO3c"/>
    <property type="match status" value="1"/>
</dbReference>
<protein>
    <recommendedName>
        <fullName evidence="5 14">Adenine DNA glycosylase</fullName>
        <ecNumber evidence="4 14">3.2.2.31</ecNumber>
    </recommendedName>
</protein>
<dbReference type="GO" id="GO:0000701">
    <property type="term" value="F:purine-specific mismatch base pair DNA N-glycosylase activity"/>
    <property type="evidence" value="ECO:0007669"/>
    <property type="project" value="UniProtKB-EC"/>
</dbReference>
<keyword evidence="13 14" id="KW-0326">Glycosidase</keyword>
<keyword evidence="8 14" id="KW-0227">DNA damage</keyword>